<dbReference type="EMBL" id="SEYY01000822">
    <property type="protein sequence ID" value="KAB7506419.1"/>
    <property type="molecule type" value="Genomic_DNA"/>
</dbReference>
<evidence type="ECO:0000256" key="1">
    <source>
        <dbReference type="SAM" id="MobiDB-lite"/>
    </source>
</evidence>
<name>A0A5N5TJT5_9CRUS</name>
<reference evidence="2 3" key="1">
    <citation type="journal article" date="2019" name="PLoS Biol.">
        <title>Sex chromosomes control vertical transmission of feminizing Wolbachia symbionts in an isopod.</title>
        <authorList>
            <person name="Becking T."/>
            <person name="Chebbi M.A."/>
            <person name="Giraud I."/>
            <person name="Moumen B."/>
            <person name="Laverre T."/>
            <person name="Caubet Y."/>
            <person name="Peccoud J."/>
            <person name="Gilbert C."/>
            <person name="Cordaux R."/>
        </authorList>
    </citation>
    <scope>NUCLEOTIDE SEQUENCE [LARGE SCALE GENOMIC DNA]</scope>
    <source>
        <strain evidence="2">ANa2</strain>
        <tissue evidence="2">Whole body excluding digestive tract and cuticle</tissue>
    </source>
</reference>
<dbReference type="Gene3D" id="3.40.50.410">
    <property type="entry name" value="von Willebrand factor, type A domain"/>
    <property type="match status" value="1"/>
</dbReference>
<accession>A0A5N5TJT5</accession>
<dbReference type="OrthoDB" id="687730at2759"/>
<keyword evidence="3" id="KW-1185">Reference proteome</keyword>
<evidence type="ECO:0000313" key="2">
    <source>
        <dbReference type="EMBL" id="KAB7506419.1"/>
    </source>
</evidence>
<protein>
    <submittedName>
        <fullName evidence="2">Uncharacterized protein</fullName>
    </submittedName>
</protein>
<evidence type="ECO:0000313" key="3">
    <source>
        <dbReference type="Proteomes" id="UP000326759"/>
    </source>
</evidence>
<dbReference type="AlphaFoldDB" id="A0A5N5TJT5"/>
<feature type="region of interest" description="Disordered" evidence="1">
    <location>
        <begin position="1"/>
        <end position="48"/>
    </location>
</feature>
<dbReference type="Proteomes" id="UP000326759">
    <property type="component" value="Unassembled WGS sequence"/>
</dbReference>
<feature type="non-terminal residue" evidence="2">
    <location>
        <position position="156"/>
    </location>
</feature>
<proteinExistence type="predicted"/>
<comment type="caution">
    <text evidence="2">The sequence shown here is derived from an EMBL/GenBank/DDBJ whole genome shotgun (WGS) entry which is preliminary data.</text>
</comment>
<organism evidence="2 3">
    <name type="scientific">Armadillidium nasatum</name>
    <dbReference type="NCBI Taxonomy" id="96803"/>
    <lineage>
        <taxon>Eukaryota</taxon>
        <taxon>Metazoa</taxon>
        <taxon>Ecdysozoa</taxon>
        <taxon>Arthropoda</taxon>
        <taxon>Crustacea</taxon>
        <taxon>Multicrustacea</taxon>
        <taxon>Malacostraca</taxon>
        <taxon>Eumalacostraca</taxon>
        <taxon>Peracarida</taxon>
        <taxon>Isopoda</taxon>
        <taxon>Oniscidea</taxon>
        <taxon>Crinocheta</taxon>
        <taxon>Armadillidiidae</taxon>
        <taxon>Armadillidium</taxon>
    </lineage>
</organism>
<gene>
    <name evidence="2" type="ORF">Anas_12454</name>
</gene>
<dbReference type="GO" id="GO:0032991">
    <property type="term" value="C:protein-containing complex"/>
    <property type="evidence" value="ECO:0007669"/>
    <property type="project" value="UniProtKB-ARBA"/>
</dbReference>
<feature type="compositionally biased region" description="Basic residues" evidence="1">
    <location>
        <begin position="10"/>
        <end position="23"/>
    </location>
</feature>
<dbReference type="InterPro" id="IPR036465">
    <property type="entry name" value="vWFA_dom_sf"/>
</dbReference>
<sequence length="156" mass="18229">MEREKEKEKGKQKKRMKKKRGKRREKEESKEEEEKEKRKEKKEKSRKRTIKRWDFLRKAIRKLLVYDLPAGHEVGVVLFDEDSSVKLPLTPTPSALEKRQRLATASGTPVPLSKYDSGKLEQEVRRGKIQLVPIMYPVTTRNPQPTPGVEHLAEIS</sequence>
<feature type="compositionally biased region" description="Basic residues" evidence="1">
    <location>
        <begin position="38"/>
        <end position="48"/>
    </location>
</feature>